<feature type="compositionally biased region" description="Basic residues" evidence="1">
    <location>
        <begin position="229"/>
        <end position="241"/>
    </location>
</feature>
<evidence type="ECO:0000256" key="1">
    <source>
        <dbReference type="SAM" id="MobiDB-lite"/>
    </source>
</evidence>
<dbReference type="EMBL" id="KN819340">
    <property type="protein sequence ID" value="KIJ14772.1"/>
    <property type="molecule type" value="Genomic_DNA"/>
</dbReference>
<feature type="compositionally biased region" description="Basic and acidic residues" evidence="1">
    <location>
        <begin position="154"/>
        <end position="173"/>
    </location>
</feature>
<dbReference type="InterPro" id="IPR053203">
    <property type="entry name" value="Cisplatin_resist-associated"/>
</dbReference>
<reference evidence="2 3" key="1">
    <citation type="submission" date="2014-06" db="EMBL/GenBank/DDBJ databases">
        <authorList>
            <consortium name="DOE Joint Genome Institute"/>
            <person name="Kuo A."/>
            <person name="Kohler A."/>
            <person name="Nagy L.G."/>
            <person name="Floudas D."/>
            <person name="Copeland A."/>
            <person name="Barry K.W."/>
            <person name="Cichocki N."/>
            <person name="Veneault-Fourrey C."/>
            <person name="LaButti K."/>
            <person name="Lindquist E.A."/>
            <person name="Lipzen A."/>
            <person name="Lundell T."/>
            <person name="Morin E."/>
            <person name="Murat C."/>
            <person name="Sun H."/>
            <person name="Tunlid A."/>
            <person name="Henrissat B."/>
            <person name="Grigoriev I.V."/>
            <person name="Hibbett D.S."/>
            <person name="Martin F."/>
            <person name="Nordberg H.P."/>
            <person name="Cantor M.N."/>
            <person name="Hua S.X."/>
        </authorList>
    </citation>
    <scope>NUCLEOTIDE SEQUENCE [LARGE SCALE GENOMIC DNA]</scope>
    <source>
        <strain evidence="2 3">ATCC 200175</strain>
    </source>
</reference>
<protein>
    <submittedName>
        <fullName evidence="2">Uncharacterized protein</fullName>
    </submittedName>
</protein>
<dbReference type="PANTHER" id="PTHR34693:SF1">
    <property type="entry name" value="PROTEIN PAR32"/>
    <property type="match status" value="1"/>
</dbReference>
<dbReference type="Proteomes" id="UP000053647">
    <property type="component" value="Unassembled WGS sequence"/>
</dbReference>
<feature type="compositionally biased region" description="Low complexity" evidence="1">
    <location>
        <begin position="138"/>
        <end position="149"/>
    </location>
</feature>
<organism evidence="2 3">
    <name type="scientific">Paxillus involutus ATCC 200175</name>
    <dbReference type="NCBI Taxonomy" id="664439"/>
    <lineage>
        <taxon>Eukaryota</taxon>
        <taxon>Fungi</taxon>
        <taxon>Dikarya</taxon>
        <taxon>Basidiomycota</taxon>
        <taxon>Agaricomycotina</taxon>
        <taxon>Agaricomycetes</taxon>
        <taxon>Agaricomycetidae</taxon>
        <taxon>Boletales</taxon>
        <taxon>Paxilineae</taxon>
        <taxon>Paxillaceae</taxon>
        <taxon>Paxillus</taxon>
    </lineage>
</organism>
<dbReference type="HOGENOM" id="CLU_062665_0_0_1"/>
<proteinExistence type="predicted"/>
<keyword evidence="3" id="KW-1185">Reference proteome</keyword>
<dbReference type="Pfam" id="PF12223">
    <property type="entry name" value="DUF3602"/>
    <property type="match status" value="1"/>
</dbReference>
<sequence>MAVVVSVPHQRFSSSGPRRDSVLSSGRGGSGNIRRLDTTQNSPPTFDVNIISIRGREALSNSDKFVVSSGRGGSGNMRPPSPDRETHPLTAAILSQHVATQAQYEMQIRKKHAELQTTRSSGRGGSGNISDQRRARSKGPSSSKSFLSKGRAKATRDDTSTDAESHDRNEPHMGIHRSRGRDSTLTSSSGADSLLTGSSQRSVAGSSISGLADQDPCSSSPPSPTTDRTKKKRSFLARWKKPPSSPQPGSPTEVINTVLTEGEIVEPDSQQSCDRLSLEHDGYEEFPPSYTSPRASSAITSTSSHSNRYSQQSALSLPNILEGGEYVSFLEF</sequence>
<feature type="region of interest" description="Disordered" evidence="1">
    <location>
        <begin position="1"/>
        <end position="44"/>
    </location>
</feature>
<feature type="region of interest" description="Disordered" evidence="1">
    <location>
        <begin position="281"/>
        <end position="312"/>
    </location>
</feature>
<feature type="compositionally biased region" description="Low complexity" evidence="1">
    <location>
        <begin position="291"/>
        <end position="306"/>
    </location>
</feature>
<dbReference type="InterPro" id="IPR022024">
    <property type="entry name" value="DUF3602"/>
</dbReference>
<feature type="region of interest" description="Disordered" evidence="1">
    <location>
        <begin position="64"/>
        <end position="87"/>
    </location>
</feature>
<evidence type="ECO:0000313" key="2">
    <source>
        <dbReference type="EMBL" id="KIJ14772.1"/>
    </source>
</evidence>
<feature type="region of interest" description="Disordered" evidence="1">
    <location>
        <begin position="113"/>
        <end position="256"/>
    </location>
</feature>
<dbReference type="PANTHER" id="PTHR34693">
    <property type="entry name" value="PROTEIN PAR32"/>
    <property type="match status" value="1"/>
</dbReference>
<dbReference type="AlphaFoldDB" id="A0A0C9U5R7"/>
<reference evidence="3" key="2">
    <citation type="submission" date="2015-01" db="EMBL/GenBank/DDBJ databases">
        <title>Evolutionary Origins and Diversification of the Mycorrhizal Mutualists.</title>
        <authorList>
            <consortium name="DOE Joint Genome Institute"/>
            <consortium name="Mycorrhizal Genomics Consortium"/>
            <person name="Kohler A."/>
            <person name="Kuo A."/>
            <person name="Nagy L.G."/>
            <person name="Floudas D."/>
            <person name="Copeland A."/>
            <person name="Barry K.W."/>
            <person name="Cichocki N."/>
            <person name="Veneault-Fourrey C."/>
            <person name="LaButti K."/>
            <person name="Lindquist E.A."/>
            <person name="Lipzen A."/>
            <person name="Lundell T."/>
            <person name="Morin E."/>
            <person name="Murat C."/>
            <person name="Riley R."/>
            <person name="Ohm R."/>
            <person name="Sun H."/>
            <person name="Tunlid A."/>
            <person name="Henrissat B."/>
            <person name="Grigoriev I.V."/>
            <person name="Hibbett D.S."/>
            <person name="Martin F."/>
        </authorList>
    </citation>
    <scope>NUCLEOTIDE SEQUENCE [LARGE SCALE GENOMIC DNA]</scope>
    <source>
        <strain evidence="3">ATCC 200175</strain>
    </source>
</reference>
<name>A0A0C9U5R7_PAXIN</name>
<gene>
    <name evidence="2" type="ORF">PAXINDRAFT_169455</name>
</gene>
<accession>A0A0C9U5R7</accession>
<dbReference type="OrthoDB" id="2537432at2759"/>
<evidence type="ECO:0000313" key="3">
    <source>
        <dbReference type="Proteomes" id="UP000053647"/>
    </source>
</evidence>
<feature type="compositionally biased region" description="Polar residues" evidence="1">
    <location>
        <begin position="183"/>
        <end position="209"/>
    </location>
</feature>